<protein>
    <submittedName>
        <fullName evidence="13">NapC/NirT family cytochrome c</fullName>
    </submittedName>
</protein>
<keyword evidence="11" id="KW-0472">Membrane</keyword>
<dbReference type="PANTHER" id="PTHR30333:SF1">
    <property type="entry name" value="CYTOCHROME C-TYPE PROTEIN NAPC"/>
    <property type="match status" value="1"/>
</dbReference>
<keyword evidence="9" id="KW-1133">Transmembrane helix</keyword>
<keyword evidence="3" id="KW-0813">Transport</keyword>
<evidence type="ECO:0000256" key="10">
    <source>
        <dbReference type="ARBA" id="ARBA00023004"/>
    </source>
</evidence>
<dbReference type="Pfam" id="PF03264">
    <property type="entry name" value="Cytochrom_NNT"/>
    <property type="match status" value="1"/>
</dbReference>
<dbReference type="InterPro" id="IPR051174">
    <property type="entry name" value="Cytochrome_c-type_ET"/>
</dbReference>
<name>A0ABT1Y2U7_9FIRM</name>
<dbReference type="InterPro" id="IPR005126">
    <property type="entry name" value="NapC/NirT_cyt_c_N"/>
</dbReference>
<comment type="subcellular location">
    <subcellularLocation>
        <location evidence="1">Cell membrane</location>
    </subcellularLocation>
</comment>
<comment type="similarity">
    <text evidence="2">Belongs to the NapC/NirT/NrfH family.</text>
</comment>
<feature type="domain" description="NapC/NirT cytochrome c N-terminal" evidence="12">
    <location>
        <begin position="5"/>
        <end position="140"/>
    </location>
</feature>
<evidence type="ECO:0000256" key="5">
    <source>
        <dbReference type="ARBA" id="ARBA00022617"/>
    </source>
</evidence>
<evidence type="ECO:0000256" key="9">
    <source>
        <dbReference type="ARBA" id="ARBA00022989"/>
    </source>
</evidence>
<evidence type="ECO:0000256" key="7">
    <source>
        <dbReference type="ARBA" id="ARBA00022723"/>
    </source>
</evidence>
<reference evidence="13 14" key="1">
    <citation type="submission" date="2022-08" db="EMBL/GenBank/DDBJ databases">
        <title>Proteogenomics of the novel Dehalobacterium formicoaceticum strain EZ94 highlights a key role of methyltransferases during anaerobic dichloromethane degradation.</title>
        <authorList>
            <person name="Wasmund K."/>
        </authorList>
    </citation>
    <scope>NUCLEOTIDE SEQUENCE [LARGE SCALE GENOMIC DNA]</scope>
    <source>
        <strain evidence="13 14">EZ94</strain>
    </source>
</reference>
<evidence type="ECO:0000256" key="3">
    <source>
        <dbReference type="ARBA" id="ARBA00022448"/>
    </source>
</evidence>
<evidence type="ECO:0000259" key="12">
    <source>
        <dbReference type="Pfam" id="PF03264"/>
    </source>
</evidence>
<organism evidence="13 14">
    <name type="scientific">Dehalobacterium formicoaceticum</name>
    <dbReference type="NCBI Taxonomy" id="51515"/>
    <lineage>
        <taxon>Bacteria</taxon>
        <taxon>Bacillati</taxon>
        <taxon>Bacillota</taxon>
        <taxon>Clostridia</taxon>
        <taxon>Eubacteriales</taxon>
        <taxon>Peptococcaceae</taxon>
        <taxon>Dehalobacterium</taxon>
    </lineage>
</organism>
<evidence type="ECO:0000313" key="13">
    <source>
        <dbReference type="EMBL" id="MCR6545196.1"/>
    </source>
</evidence>
<evidence type="ECO:0000256" key="4">
    <source>
        <dbReference type="ARBA" id="ARBA00022475"/>
    </source>
</evidence>
<keyword evidence="7" id="KW-0479">Metal-binding</keyword>
<dbReference type="InterPro" id="IPR038266">
    <property type="entry name" value="NapC/NirT_cytc_sf"/>
</dbReference>
<evidence type="ECO:0000256" key="8">
    <source>
        <dbReference type="ARBA" id="ARBA00022982"/>
    </source>
</evidence>
<dbReference type="PANTHER" id="PTHR30333">
    <property type="entry name" value="CYTOCHROME C-TYPE PROTEIN"/>
    <property type="match status" value="1"/>
</dbReference>
<dbReference type="RefSeq" id="WP_257912816.1">
    <property type="nucleotide sequence ID" value="NZ_JANPWE010000002.1"/>
</dbReference>
<evidence type="ECO:0000313" key="14">
    <source>
        <dbReference type="Proteomes" id="UP001524944"/>
    </source>
</evidence>
<comment type="caution">
    <text evidence="13">The sequence shown here is derived from an EMBL/GenBank/DDBJ whole genome shotgun (WGS) entry which is preliminary data.</text>
</comment>
<dbReference type="EMBL" id="JANPWE010000002">
    <property type="protein sequence ID" value="MCR6545196.1"/>
    <property type="molecule type" value="Genomic_DNA"/>
</dbReference>
<dbReference type="Gene3D" id="1.10.3820.10">
    <property type="entry name" value="Di-heme elbow motif domain"/>
    <property type="match status" value="1"/>
</dbReference>
<proteinExistence type="inferred from homology"/>
<keyword evidence="10" id="KW-0408">Iron</keyword>
<evidence type="ECO:0000256" key="1">
    <source>
        <dbReference type="ARBA" id="ARBA00004236"/>
    </source>
</evidence>
<evidence type="ECO:0000256" key="2">
    <source>
        <dbReference type="ARBA" id="ARBA00007395"/>
    </source>
</evidence>
<sequence>MKKKIGMVLGILVVGFGLILLTKLPILGLDEPEFCGGCHVMDGQLETYMHSAHRDVTNCGNCHIPHSLVPGATYKAYTGTKDLIGVVFDKDPYHIQASPMAKDIIQENCLRCHGDFLGDIGDTSEDGGKYCFDCHRSTPHMK</sequence>
<keyword evidence="14" id="KW-1185">Reference proteome</keyword>
<dbReference type="SUPFAM" id="SSF48695">
    <property type="entry name" value="Multiheme cytochromes"/>
    <property type="match status" value="1"/>
</dbReference>
<evidence type="ECO:0000256" key="6">
    <source>
        <dbReference type="ARBA" id="ARBA00022692"/>
    </source>
</evidence>
<dbReference type="Proteomes" id="UP001524944">
    <property type="component" value="Unassembled WGS sequence"/>
</dbReference>
<keyword evidence="4" id="KW-1003">Cell membrane</keyword>
<dbReference type="InterPro" id="IPR036280">
    <property type="entry name" value="Multihaem_cyt_sf"/>
</dbReference>
<keyword evidence="6" id="KW-0812">Transmembrane</keyword>
<keyword evidence="5" id="KW-0349">Heme</keyword>
<gene>
    <name evidence="13" type="ORF">NVS47_06655</name>
</gene>
<keyword evidence="8" id="KW-0249">Electron transport</keyword>
<accession>A0ABT1Y2U7</accession>
<evidence type="ECO:0000256" key="11">
    <source>
        <dbReference type="ARBA" id="ARBA00023136"/>
    </source>
</evidence>